<comment type="similarity">
    <text evidence="2 9">Belongs to the GSP I family.</text>
</comment>
<dbReference type="RefSeq" id="WP_091907654.1">
    <property type="nucleotide sequence ID" value="NZ_FNLO01000005.1"/>
</dbReference>
<keyword evidence="6" id="KW-0812">Transmembrane</keyword>
<evidence type="ECO:0000256" key="5">
    <source>
        <dbReference type="ARBA" id="ARBA00022519"/>
    </source>
</evidence>
<dbReference type="GO" id="GO:0015627">
    <property type="term" value="C:type II protein secretion system complex"/>
    <property type="evidence" value="ECO:0007669"/>
    <property type="project" value="UniProtKB-UniRule"/>
</dbReference>
<evidence type="ECO:0000313" key="12">
    <source>
        <dbReference type="Proteomes" id="UP000243719"/>
    </source>
</evidence>
<dbReference type="GO" id="GO:0015628">
    <property type="term" value="P:protein secretion by the type II secretion system"/>
    <property type="evidence" value="ECO:0007669"/>
    <property type="project" value="UniProtKB-UniRule"/>
</dbReference>
<reference evidence="12" key="1">
    <citation type="submission" date="2016-09" db="EMBL/GenBank/DDBJ databases">
        <authorList>
            <person name="Varghese N."/>
            <person name="Submissions S."/>
        </authorList>
    </citation>
    <scope>NUCLEOTIDE SEQUENCE [LARGE SCALE GENOMIC DNA]</scope>
    <source>
        <strain evidence="12">JS23</strain>
    </source>
</reference>
<evidence type="ECO:0000256" key="1">
    <source>
        <dbReference type="ARBA" id="ARBA00004377"/>
    </source>
</evidence>
<dbReference type="InterPro" id="IPR003413">
    <property type="entry name" value="T2SS_GspI_C"/>
</dbReference>
<evidence type="ECO:0000256" key="2">
    <source>
        <dbReference type="ARBA" id="ARBA00008358"/>
    </source>
</evidence>
<dbReference type="InterPro" id="IPR010052">
    <property type="entry name" value="T2SS_protein-GspI"/>
</dbReference>
<evidence type="ECO:0000313" key="11">
    <source>
        <dbReference type="EMBL" id="SDV48486.1"/>
    </source>
</evidence>
<dbReference type="OrthoDB" id="5296572at2"/>
<dbReference type="Pfam" id="PF07963">
    <property type="entry name" value="N_methyl"/>
    <property type="match status" value="1"/>
</dbReference>
<dbReference type="PANTHER" id="PTHR38779">
    <property type="entry name" value="TYPE II SECRETION SYSTEM PROTEIN I-RELATED"/>
    <property type="match status" value="1"/>
</dbReference>
<evidence type="ECO:0000256" key="9">
    <source>
        <dbReference type="RuleBase" id="RU368030"/>
    </source>
</evidence>
<proteinExistence type="inferred from homology"/>
<dbReference type="EMBL" id="FNLO01000005">
    <property type="protein sequence ID" value="SDV48486.1"/>
    <property type="molecule type" value="Genomic_DNA"/>
</dbReference>
<keyword evidence="7" id="KW-1133">Transmembrane helix</keyword>
<dbReference type="Pfam" id="PF02501">
    <property type="entry name" value="T2SSI"/>
    <property type="match status" value="1"/>
</dbReference>
<dbReference type="PROSITE" id="PS00409">
    <property type="entry name" value="PROKAR_NTER_METHYL"/>
    <property type="match status" value="1"/>
</dbReference>
<gene>
    <name evidence="11" type="ORF">SAMN05216551_105129</name>
</gene>
<keyword evidence="12" id="KW-1185">Reference proteome</keyword>
<dbReference type="PANTHER" id="PTHR38779:SF2">
    <property type="entry name" value="TYPE II SECRETION SYSTEM PROTEIN I-RELATED"/>
    <property type="match status" value="1"/>
</dbReference>
<comment type="function">
    <text evidence="9">Component of the type II secretion system required for the energy-dependent secretion of extracellular factors such as proteases and toxins from the periplasm.</text>
</comment>
<feature type="domain" description="Type II secretion system protein GspI C-terminal" evidence="10">
    <location>
        <begin position="60"/>
        <end position="134"/>
    </location>
</feature>
<accession>A0A1H2PP34</accession>
<dbReference type="GO" id="GO:0005886">
    <property type="term" value="C:plasma membrane"/>
    <property type="evidence" value="ECO:0007669"/>
    <property type="project" value="UniProtKB-SubCell"/>
</dbReference>
<dbReference type="SUPFAM" id="SSF54523">
    <property type="entry name" value="Pili subunits"/>
    <property type="match status" value="2"/>
</dbReference>
<comment type="PTM">
    <text evidence="9">Cleaved by prepilin peptidase.</text>
</comment>
<evidence type="ECO:0000259" key="10">
    <source>
        <dbReference type="Pfam" id="PF02501"/>
    </source>
</evidence>
<protein>
    <recommendedName>
        <fullName evidence="9">Type II secretion system protein I</fullName>
        <shortName evidence="9">T2SS minor pseudopilin I</shortName>
    </recommendedName>
</protein>
<keyword evidence="5 9" id="KW-0997">Cell inner membrane</keyword>
<comment type="subunit">
    <text evidence="9">Type II secretion is composed of four main components: the outer membrane complex, the inner membrane complex, the cytoplasmic secretion ATPase and the periplasm-spanning pseudopilus.</text>
</comment>
<dbReference type="STRING" id="1770053.SAMN05216551_105129"/>
<evidence type="ECO:0000256" key="3">
    <source>
        <dbReference type="ARBA" id="ARBA00022475"/>
    </source>
</evidence>
<name>A0A1H2PP34_9BURK</name>
<keyword evidence="3" id="KW-1003">Cell membrane</keyword>
<comment type="subcellular location">
    <subcellularLocation>
        <location evidence="1 9">Cell inner membrane</location>
        <topology evidence="1 9">Single-pass membrane protein</topology>
    </subcellularLocation>
</comment>
<sequence length="146" mass="15478">MNPASPMSPRSPITRAGRRARPAARGFTLVEVLVALAIIAIALGAALRAAGAVSANEAALRARLLASYSADNRLTELRLARAWLPVGRTQFDCPQGPLELVCHQTVSETANPLFRKVEVSVTSAQTGATLLADLIMVLPNEVTRPL</sequence>
<dbReference type="Gene3D" id="3.30.1300.30">
    <property type="entry name" value="GSPII I/J protein-like"/>
    <property type="match status" value="1"/>
</dbReference>
<dbReference type="InterPro" id="IPR012902">
    <property type="entry name" value="N_methyl_site"/>
</dbReference>
<dbReference type="AlphaFoldDB" id="A0A1H2PP34"/>
<keyword evidence="4 9" id="KW-0488">Methylation</keyword>
<keyword evidence="8" id="KW-0472">Membrane</keyword>
<dbReference type="Proteomes" id="UP000243719">
    <property type="component" value="Unassembled WGS sequence"/>
</dbReference>
<organism evidence="11 12">
    <name type="scientific">Chitinasiproducens palmae</name>
    <dbReference type="NCBI Taxonomy" id="1770053"/>
    <lineage>
        <taxon>Bacteria</taxon>
        <taxon>Pseudomonadati</taxon>
        <taxon>Pseudomonadota</taxon>
        <taxon>Betaproteobacteria</taxon>
        <taxon>Burkholderiales</taxon>
        <taxon>Burkholderiaceae</taxon>
        <taxon>Chitinasiproducens</taxon>
    </lineage>
</organism>
<evidence type="ECO:0000256" key="8">
    <source>
        <dbReference type="ARBA" id="ARBA00023136"/>
    </source>
</evidence>
<dbReference type="NCBIfam" id="TIGR01707">
    <property type="entry name" value="gspI"/>
    <property type="match status" value="1"/>
</dbReference>
<evidence type="ECO:0000256" key="7">
    <source>
        <dbReference type="ARBA" id="ARBA00022989"/>
    </source>
</evidence>
<dbReference type="NCBIfam" id="TIGR02532">
    <property type="entry name" value="IV_pilin_GFxxxE"/>
    <property type="match status" value="1"/>
</dbReference>
<dbReference type="InterPro" id="IPR045584">
    <property type="entry name" value="Pilin-like"/>
</dbReference>
<evidence type="ECO:0000256" key="4">
    <source>
        <dbReference type="ARBA" id="ARBA00022481"/>
    </source>
</evidence>
<evidence type="ECO:0000256" key="6">
    <source>
        <dbReference type="ARBA" id="ARBA00022692"/>
    </source>
</evidence>